<feature type="domain" description="Prenylated flavin chaperone LpdD-like" evidence="1">
    <location>
        <begin position="9"/>
        <end position="107"/>
    </location>
</feature>
<dbReference type="EMBL" id="QSON01000009">
    <property type="protein sequence ID" value="RGJ01655.1"/>
    <property type="molecule type" value="Genomic_DNA"/>
</dbReference>
<name>A0A374P5W9_9FIRM</name>
<comment type="caution">
    <text evidence="2">The sequence shown here is derived from an EMBL/GenBank/DDBJ whole genome shotgun (WGS) entry which is preliminary data.</text>
</comment>
<dbReference type="Proteomes" id="UP000263014">
    <property type="component" value="Unassembled WGS sequence"/>
</dbReference>
<accession>A0A374P5W9</accession>
<evidence type="ECO:0000313" key="2">
    <source>
        <dbReference type="EMBL" id="RGJ01655.1"/>
    </source>
</evidence>
<dbReference type="InterPro" id="IPR048844">
    <property type="entry name" value="LpdD_chaperone-like"/>
</dbReference>
<dbReference type="AlphaFoldDB" id="A0A374P5W9"/>
<reference evidence="2 3" key="1">
    <citation type="submission" date="2018-08" db="EMBL/GenBank/DDBJ databases">
        <title>A genome reference for cultivated species of the human gut microbiota.</title>
        <authorList>
            <person name="Zou Y."/>
            <person name="Xue W."/>
            <person name="Luo G."/>
        </authorList>
    </citation>
    <scope>NUCLEOTIDE SEQUENCE [LARGE SCALE GENOMIC DNA]</scope>
    <source>
        <strain evidence="2 3">TM09-12</strain>
    </source>
</reference>
<evidence type="ECO:0000259" key="1">
    <source>
        <dbReference type="Pfam" id="PF21758"/>
    </source>
</evidence>
<protein>
    <recommendedName>
        <fullName evidence="1">Prenylated flavin chaperone LpdD-like domain-containing protein</fullName>
    </recommendedName>
</protein>
<sequence>MDFTMTGHGVSVQFKVLRMGTDCLVLAAGGDTGHIGAIAFGDRGECLSNAREGHREGVVTELIYRELKSVVSGGLAVLAGIHVAGITKEQITGVVALCEEGAHRIAAGLREYQ</sequence>
<organism evidence="2 3">
    <name type="scientific">Hungatella hathewayi</name>
    <dbReference type="NCBI Taxonomy" id="154046"/>
    <lineage>
        <taxon>Bacteria</taxon>
        <taxon>Bacillati</taxon>
        <taxon>Bacillota</taxon>
        <taxon>Clostridia</taxon>
        <taxon>Lachnospirales</taxon>
        <taxon>Lachnospiraceae</taxon>
        <taxon>Hungatella</taxon>
    </lineage>
</organism>
<proteinExistence type="predicted"/>
<dbReference type="Pfam" id="PF21758">
    <property type="entry name" value="PAC_bac"/>
    <property type="match status" value="1"/>
</dbReference>
<evidence type="ECO:0000313" key="3">
    <source>
        <dbReference type="Proteomes" id="UP000263014"/>
    </source>
</evidence>
<gene>
    <name evidence="2" type="ORF">DXD79_19020</name>
</gene>